<dbReference type="PROSITE" id="PS50994">
    <property type="entry name" value="INTEGRASE"/>
    <property type="match status" value="1"/>
</dbReference>
<gene>
    <name evidence="3" type="ORF">THAOC_19297</name>
</gene>
<feature type="non-terminal residue" evidence="3">
    <location>
        <position position="849"/>
    </location>
</feature>
<dbReference type="GO" id="GO:0015074">
    <property type="term" value="P:DNA integration"/>
    <property type="evidence" value="ECO:0007669"/>
    <property type="project" value="InterPro"/>
</dbReference>
<sequence>MVSLPSKYHLKFQRSPEDEPDIIEILLVDLSRDCYLAYRPVGDTVEPADLAYSHPSPSQVSALLAQSSPASPPGPTLIPADDDDDSVITTGLPPPRAGDPGPSPPDRVDAQPPAAHDGGTTLDAASPSVDDNPSPELPAVPEMARQWFCPESTKLDPQSRQSKLSQDSAAPSRPVLTPADIEEMKSQVKSMTRLLSSLSDSELIEKFYMDTTLVDSPSDPKSKSKVRFLSQASPEEIQQHIHGGGSFVKVRPCDKASPSDTKCTFSESELHVLHGGRSWKNYRHITDVSSHGELISTGADFPRSLGSEATLPRPKRGPSIDPELFKYLDVVHLDIAFGDCVSLGGFTYCLILVDRATRYNWTFGLSDLGSDSIRSALLKFRSAAGRFAKEFRCDCDKKLFGSGVREFLLKEESDIVGATEGRQSSNGLVESHWKTMVRMARAFLTEKQMPRTFWFYAIVEAARRMNTIPGKYKGKLASPFMLVHGVGQDARTWFPLFSICYFNHKKDSTPTGAARRSKHQSQTLDGIAIGRGANNNGLQVYNPRTKTFYEAKGSYRLDSHRLPCSMYSSIKYDGGLFCSLLRDENPPMEEKYPPGTRVERLDKSTMVVRSGTVMDIPLTAAPAGDRQSDVRYSIQFDDGTFDSVPLSQMADIIPKPPVVDDDDDSGLPPFLQPGQKITYEQDGQFVKGYLALEDGVYYFGTKSHPLKRRFDTRTPLHNLRTQWVDLCSQGILIPGHSAHSFLRTPSSASSSSTHDVFANIVSVVNLAKDCPASLIRALADDHPDREVWLQSYYEEKDGIESLGTFKRITAQEYRALREKGGPRALPSMCVLTIKRDENLLPLRAKSRIV</sequence>
<dbReference type="GO" id="GO:0003676">
    <property type="term" value="F:nucleic acid binding"/>
    <property type="evidence" value="ECO:0007669"/>
    <property type="project" value="InterPro"/>
</dbReference>
<evidence type="ECO:0000256" key="1">
    <source>
        <dbReference type="SAM" id="MobiDB-lite"/>
    </source>
</evidence>
<dbReference type="InterPro" id="IPR012337">
    <property type="entry name" value="RNaseH-like_sf"/>
</dbReference>
<dbReference type="eggNOG" id="KOG0017">
    <property type="taxonomic scope" value="Eukaryota"/>
</dbReference>
<dbReference type="AlphaFoldDB" id="K0SPM8"/>
<feature type="compositionally biased region" description="Pro residues" evidence="1">
    <location>
        <begin position="92"/>
        <end position="105"/>
    </location>
</feature>
<accession>K0SPM8</accession>
<evidence type="ECO:0000313" key="3">
    <source>
        <dbReference type="EMBL" id="EJK60367.1"/>
    </source>
</evidence>
<evidence type="ECO:0000259" key="2">
    <source>
        <dbReference type="PROSITE" id="PS50994"/>
    </source>
</evidence>
<dbReference type="Gene3D" id="3.30.420.10">
    <property type="entry name" value="Ribonuclease H-like superfamily/Ribonuclease H"/>
    <property type="match status" value="1"/>
</dbReference>
<evidence type="ECO:0000313" key="4">
    <source>
        <dbReference type="Proteomes" id="UP000266841"/>
    </source>
</evidence>
<organism evidence="3 4">
    <name type="scientific">Thalassiosira oceanica</name>
    <name type="common">Marine diatom</name>
    <dbReference type="NCBI Taxonomy" id="159749"/>
    <lineage>
        <taxon>Eukaryota</taxon>
        <taxon>Sar</taxon>
        <taxon>Stramenopiles</taxon>
        <taxon>Ochrophyta</taxon>
        <taxon>Bacillariophyta</taxon>
        <taxon>Coscinodiscophyceae</taxon>
        <taxon>Thalassiosirophycidae</taxon>
        <taxon>Thalassiosirales</taxon>
        <taxon>Thalassiosiraceae</taxon>
        <taxon>Thalassiosira</taxon>
    </lineage>
</organism>
<proteinExistence type="predicted"/>
<keyword evidence="4" id="KW-1185">Reference proteome</keyword>
<dbReference type="InterPro" id="IPR001584">
    <property type="entry name" value="Integrase_cat-core"/>
</dbReference>
<comment type="caution">
    <text evidence="3">The sequence shown here is derived from an EMBL/GenBank/DDBJ whole genome shotgun (WGS) entry which is preliminary data.</text>
</comment>
<feature type="domain" description="Integrase catalytic" evidence="2">
    <location>
        <begin position="318"/>
        <end position="487"/>
    </location>
</feature>
<protein>
    <recommendedName>
        <fullName evidence="2">Integrase catalytic domain-containing protein</fullName>
    </recommendedName>
</protein>
<dbReference type="InterPro" id="IPR036397">
    <property type="entry name" value="RNaseH_sf"/>
</dbReference>
<feature type="region of interest" description="Disordered" evidence="1">
    <location>
        <begin position="153"/>
        <end position="177"/>
    </location>
</feature>
<reference evidence="3 4" key="1">
    <citation type="journal article" date="2012" name="Genome Biol.">
        <title>Genome and low-iron response of an oceanic diatom adapted to chronic iron limitation.</title>
        <authorList>
            <person name="Lommer M."/>
            <person name="Specht M."/>
            <person name="Roy A.S."/>
            <person name="Kraemer L."/>
            <person name="Andreson R."/>
            <person name="Gutowska M.A."/>
            <person name="Wolf J."/>
            <person name="Bergner S.V."/>
            <person name="Schilhabel M.B."/>
            <person name="Klostermeier U.C."/>
            <person name="Beiko R.G."/>
            <person name="Rosenstiel P."/>
            <person name="Hippler M."/>
            <person name="Laroche J."/>
        </authorList>
    </citation>
    <scope>NUCLEOTIDE SEQUENCE [LARGE SCALE GENOMIC DNA]</scope>
    <source>
        <strain evidence="3 4">CCMP1005</strain>
    </source>
</reference>
<dbReference type="OrthoDB" id="10523530at2759"/>
<dbReference type="Proteomes" id="UP000266841">
    <property type="component" value="Unassembled WGS sequence"/>
</dbReference>
<feature type="region of interest" description="Disordered" evidence="1">
    <location>
        <begin position="60"/>
        <end position="139"/>
    </location>
</feature>
<dbReference type="EMBL" id="AGNL01021187">
    <property type="protein sequence ID" value="EJK60367.1"/>
    <property type="molecule type" value="Genomic_DNA"/>
</dbReference>
<name>K0SPM8_THAOC</name>
<feature type="compositionally biased region" description="Low complexity" evidence="1">
    <location>
        <begin position="60"/>
        <end position="69"/>
    </location>
</feature>
<dbReference type="SUPFAM" id="SSF53098">
    <property type="entry name" value="Ribonuclease H-like"/>
    <property type="match status" value="1"/>
</dbReference>
<feature type="compositionally biased region" description="Polar residues" evidence="1">
    <location>
        <begin position="155"/>
        <end position="169"/>
    </location>
</feature>